<sequence>MAGDCLEIMTMRCTFYPSTLPPPVRPYNTTCLTSAESGPQGVSKRAMQYFAGNGYFAGSRPNSIHPFQESLKCLGLRQEVR</sequence>
<comment type="caution">
    <text evidence="1">The sequence shown here is derived from an EMBL/GenBank/DDBJ whole genome shotgun (WGS) entry which is preliminary data.</text>
</comment>
<keyword evidence="2" id="KW-1185">Reference proteome</keyword>
<name>A0ABR1Q739_9PEZI</name>
<reference evidence="1 2" key="1">
    <citation type="submission" date="2023-01" db="EMBL/GenBank/DDBJ databases">
        <title>Analysis of 21 Apiospora genomes using comparative genomics revels a genus with tremendous synthesis potential of carbohydrate active enzymes and secondary metabolites.</title>
        <authorList>
            <person name="Sorensen T."/>
        </authorList>
    </citation>
    <scope>NUCLEOTIDE SEQUENCE [LARGE SCALE GENOMIC DNA]</scope>
    <source>
        <strain evidence="1 2">CBS 24483</strain>
    </source>
</reference>
<gene>
    <name evidence="1" type="ORF">PG986_009206</name>
</gene>
<dbReference type="GeneID" id="92078490"/>
<dbReference type="EMBL" id="JAQQWE010000006">
    <property type="protein sequence ID" value="KAK7948320.1"/>
    <property type="molecule type" value="Genomic_DNA"/>
</dbReference>
<protein>
    <submittedName>
        <fullName evidence="1">Uncharacterized protein</fullName>
    </submittedName>
</protein>
<dbReference type="Proteomes" id="UP001391051">
    <property type="component" value="Unassembled WGS sequence"/>
</dbReference>
<organism evidence="1 2">
    <name type="scientific">Apiospora aurea</name>
    <dbReference type="NCBI Taxonomy" id="335848"/>
    <lineage>
        <taxon>Eukaryota</taxon>
        <taxon>Fungi</taxon>
        <taxon>Dikarya</taxon>
        <taxon>Ascomycota</taxon>
        <taxon>Pezizomycotina</taxon>
        <taxon>Sordariomycetes</taxon>
        <taxon>Xylariomycetidae</taxon>
        <taxon>Amphisphaeriales</taxon>
        <taxon>Apiosporaceae</taxon>
        <taxon>Apiospora</taxon>
    </lineage>
</organism>
<dbReference type="RefSeq" id="XP_066697826.1">
    <property type="nucleotide sequence ID" value="XM_066845428.1"/>
</dbReference>
<accession>A0ABR1Q739</accession>
<evidence type="ECO:0000313" key="1">
    <source>
        <dbReference type="EMBL" id="KAK7948320.1"/>
    </source>
</evidence>
<evidence type="ECO:0000313" key="2">
    <source>
        <dbReference type="Proteomes" id="UP001391051"/>
    </source>
</evidence>
<proteinExistence type="predicted"/>